<organism evidence="4 5">
    <name type="scientific">Entomortierella parvispora</name>
    <dbReference type="NCBI Taxonomy" id="205924"/>
    <lineage>
        <taxon>Eukaryota</taxon>
        <taxon>Fungi</taxon>
        <taxon>Fungi incertae sedis</taxon>
        <taxon>Mucoromycota</taxon>
        <taxon>Mortierellomycotina</taxon>
        <taxon>Mortierellomycetes</taxon>
        <taxon>Mortierellales</taxon>
        <taxon>Mortierellaceae</taxon>
        <taxon>Entomortierella</taxon>
    </lineage>
</organism>
<evidence type="ECO:0000256" key="1">
    <source>
        <dbReference type="ARBA" id="ARBA00004496"/>
    </source>
</evidence>
<dbReference type="PROSITE" id="PS50945">
    <property type="entry name" value="I_LWEQ"/>
    <property type="match status" value="1"/>
</dbReference>
<accession>A0A9P3LSW3</accession>
<reference evidence="4" key="2">
    <citation type="journal article" date="2022" name="Microbiol. Resour. Announc.">
        <title>Whole-Genome Sequence of Entomortierella parvispora E1425, a Mucoromycotan Fungus Associated with Burkholderiaceae-Related Endosymbiotic Bacteria.</title>
        <authorList>
            <person name="Herlambang A."/>
            <person name="Guo Y."/>
            <person name="Takashima Y."/>
            <person name="Narisawa K."/>
            <person name="Ohta H."/>
            <person name="Nishizawa T."/>
        </authorList>
    </citation>
    <scope>NUCLEOTIDE SEQUENCE</scope>
    <source>
        <strain evidence="4">E1425</strain>
    </source>
</reference>
<comment type="subcellular location">
    <subcellularLocation>
        <location evidence="1">Cytoplasm</location>
    </subcellularLocation>
</comment>
<dbReference type="Gene3D" id="1.20.1410.10">
    <property type="entry name" value="I/LWEQ domain"/>
    <property type="match status" value="1"/>
</dbReference>
<dbReference type="GO" id="GO:0035615">
    <property type="term" value="F:clathrin adaptor activity"/>
    <property type="evidence" value="ECO:0007669"/>
    <property type="project" value="TreeGrafter"/>
</dbReference>
<dbReference type="GO" id="GO:0043325">
    <property type="term" value="F:phosphatidylinositol-3,4-bisphosphate binding"/>
    <property type="evidence" value="ECO:0007669"/>
    <property type="project" value="TreeGrafter"/>
</dbReference>
<gene>
    <name evidence="4" type="ORF">EMPS_01670</name>
</gene>
<feature type="domain" description="I/LWEQ" evidence="3">
    <location>
        <begin position="1"/>
        <end position="145"/>
    </location>
</feature>
<sequence>MVMVQAMAHQAKCATLSQQEIVAQSRGTATSAEYYERKFHWTAGLISSAKAAPVATASLIKTADGAICKTHSMEQLMRAYNGARAAIAQLESVSRVKANFRSKAYSDFERASQVAVEATRDVLRSAKKAMKRDTEQREKAANLRS</sequence>
<dbReference type="Pfam" id="PF01608">
    <property type="entry name" value="I_LWEQ"/>
    <property type="match status" value="1"/>
</dbReference>
<dbReference type="PANTHER" id="PTHR10407:SF15">
    <property type="entry name" value="HUNTINGTIN INTERACTING PROTEIN 1"/>
    <property type="match status" value="1"/>
</dbReference>
<dbReference type="SMART" id="SM00307">
    <property type="entry name" value="ILWEQ"/>
    <property type="match status" value="1"/>
</dbReference>
<comment type="caution">
    <text evidence="4">The sequence shown here is derived from an EMBL/GenBank/DDBJ whole genome shotgun (WGS) entry which is preliminary data.</text>
</comment>
<dbReference type="EMBL" id="BQFW01000002">
    <property type="protein sequence ID" value="GJJ69324.1"/>
    <property type="molecule type" value="Genomic_DNA"/>
</dbReference>
<dbReference type="GO" id="GO:0030864">
    <property type="term" value="C:cortical actin cytoskeleton"/>
    <property type="evidence" value="ECO:0007669"/>
    <property type="project" value="TreeGrafter"/>
</dbReference>
<dbReference type="GO" id="GO:0006897">
    <property type="term" value="P:endocytosis"/>
    <property type="evidence" value="ECO:0007669"/>
    <property type="project" value="InterPro"/>
</dbReference>
<protein>
    <recommendedName>
        <fullName evidence="3">I/LWEQ domain-containing protein</fullName>
    </recommendedName>
</protein>
<dbReference type="PANTHER" id="PTHR10407">
    <property type="entry name" value="HUNTINGTIN INTERACTING PROTEIN 1"/>
    <property type="match status" value="1"/>
</dbReference>
<reference evidence="4" key="1">
    <citation type="submission" date="2021-11" db="EMBL/GenBank/DDBJ databases">
        <authorList>
            <person name="Herlambang A."/>
            <person name="Guo Y."/>
            <person name="Takashima Y."/>
            <person name="Nishizawa T."/>
        </authorList>
    </citation>
    <scope>NUCLEOTIDE SEQUENCE</scope>
    <source>
        <strain evidence="4">E1425</strain>
    </source>
</reference>
<evidence type="ECO:0000313" key="4">
    <source>
        <dbReference type="EMBL" id="GJJ69324.1"/>
    </source>
</evidence>
<evidence type="ECO:0000259" key="3">
    <source>
        <dbReference type="PROSITE" id="PS50945"/>
    </source>
</evidence>
<dbReference type="OrthoDB" id="10262320at2759"/>
<evidence type="ECO:0000313" key="5">
    <source>
        <dbReference type="Proteomes" id="UP000827284"/>
    </source>
</evidence>
<dbReference type="InterPro" id="IPR002558">
    <property type="entry name" value="ILWEQ_dom"/>
</dbReference>
<dbReference type="InterPro" id="IPR030224">
    <property type="entry name" value="Sla2_fam"/>
</dbReference>
<dbReference type="GO" id="GO:0030136">
    <property type="term" value="C:clathrin-coated vesicle"/>
    <property type="evidence" value="ECO:0007669"/>
    <property type="project" value="TreeGrafter"/>
</dbReference>
<dbReference type="AlphaFoldDB" id="A0A9P3LSW3"/>
<keyword evidence="2" id="KW-0963">Cytoplasm</keyword>
<dbReference type="SUPFAM" id="SSF109885">
    <property type="entry name" value="I/LWEQ domain"/>
    <property type="match status" value="1"/>
</dbReference>
<dbReference type="GO" id="GO:0007015">
    <property type="term" value="P:actin filament organization"/>
    <property type="evidence" value="ECO:0007669"/>
    <property type="project" value="TreeGrafter"/>
</dbReference>
<dbReference type="GO" id="GO:0051015">
    <property type="term" value="F:actin filament binding"/>
    <property type="evidence" value="ECO:0007669"/>
    <property type="project" value="TreeGrafter"/>
</dbReference>
<dbReference type="GO" id="GO:0048268">
    <property type="term" value="P:clathrin coat assembly"/>
    <property type="evidence" value="ECO:0007669"/>
    <property type="project" value="TreeGrafter"/>
</dbReference>
<proteinExistence type="predicted"/>
<dbReference type="GO" id="GO:0080025">
    <property type="term" value="F:phosphatidylinositol-3,5-bisphosphate binding"/>
    <property type="evidence" value="ECO:0007669"/>
    <property type="project" value="TreeGrafter"/>
</dbReference>
<keyword evidence="5" id="KW-1185">Reference proteome</keyword>
<evidence type="ECO:0000256" key="2">
    <source>
        <dbReference type="ARBA" id="ARBA00022490"/>
    </source>
</evidence>
<dbReference type="Proteomes" id="UP000827284">
    <property type="component" value="Unassembled WGS sequence"/>
</dbReference>
<dbReference type="GO" id="GO:0032051">
    <property type="term" value="F:clathrin light chain binding"/>
    <property type="evidence" value="ECO:0007669"/>
    <property type="project" value="TreeGrafter"/>
</dbReference>
<name>A0A9P3LSW3_9FUNG</name>
<dbReference type="InterPro" id="IPR035964">
    <property type="entry name" value="I/LWEQ_dom_sf"/>
</dbReference>